<evidence type="ECO:0000313" key="2">
    <source>
        <dbReference type="EMBL" id="JAD45361.1"/>
    </source>
</evidence>
<keyword evidence="1" id="KW-0812">Transmembrane</keyword>
<reference evidence="2" key="1">
    <citation type="submission" date="2014-09" db="EMBL/GenBank/DDBJ databases">
        <authorList>
            <person name="Magalhaes I.L.F."/>
            <person name="Oliveira U."/>
            <person name="Santos F.R."/>
            <person name="Vidigal T.H.D.A."/>
            <person name="Brescovit A.D."/>
            <person name="Santos A.J."/>
        </authorList>
    </citation>
    <scope>NUCLEOTIDE SEQUENCE</scope>
    <source>
        <tissue evidence="2">Shoot tissue taken approximately 20 cm above the soil surface</tissue>
    </source>
</reference>
<sequence>MITDASLQFATPAAPKSRQNYCLSLASLSSYIGMVTIAAILLYL</sequence>
<keyword evidence="1" id="KW-1133">Transmembrane helix</keyword>
<name>A0A0A9A2N9_ARUDO</name>
<dbReference type="AlphaFoldDB" id="A0A0A9A2N9"/>
<keyword evidence="1" id="KW-0472">Membrane</keyword>
<dbReference type="EMBL" id="GBRH01252534">
    <property type="protein sequence ID" value="JAD45361.1"/>
    <property type="molecule type" value="Transcribed_RNA"/>
</dbReference>
<reference evidence="2" key="2">
    <citation type="journal article" date="2015" name="Data Brief">
        <title>Shoot transcriptome of the giant reed, Arundo donax.</title>
        <authorList>
            <person name="Barrero R.A."/>
            <person name="Guerrero F.D."/>
            <person name="Moolhuijzen P."/>
            <person name="Goolsby J.A."/>
            <person name="Tidwell J."/>
            <person name="Bellgard S.E."/>
            <person name="Bellgard M.I."/>
        </authorList>
    </citation>
    <scope>NUCLEOTIDE SEQUENCE</scope>
    <source>
        <tissue evidence="2">Shoot tissue taken approximately 20 cm above the soil surface</tissue>
    </source>
</reference>
<feature type="transmembrane region" description="Helical" evidence="1">
    <location>
        <begin position="21"/>
        <end position="43"/>
    </location>
</feature>
<evidence type="ECO:0000256" key="1">
    <source>
        <dbReference type="SAM" id="Phobius"/>
    </source>
</evidence>
<protein>
    <submittedName>
        <fullName evidence="2">Uncharacterized protein</fullName>
    </submittedName>
</protein>
<accession>A0A0A9A2N9</accession>
<proteinExistence type="predicted"/>
<organism evidence="2">
    <name type="scientific">Arundo donax</name>
    <name type="common">Giant reed</name>
    <name type="synonym">Donax arundinaceus</name>
    <dbReference type="NCBI Taxonomy" id="35708"/>
    <lineage>
        <taxon>Eukaryota</taxon>
        <taxon>Viridiplantae</taxon>
        <taxon>Streptophyta</taxon>
        <taxon>Embryophyta</taxon>
        <taxon>Tracheophyta</taxon>
        <taxon>Spermatophyta</taxon>
        <taxon>Magnoliopsida</taxon>
        <taxon>Liliopsida</taxon>
        <taxon>Poales</taxon>
        <taxon>Poaceae</taxon>
        <taxon>PACMAD clade</taxon>
        <taxon>Arundinoideae</taxon>
        <taxon>Arundineae</taxon>
        <taxon>Arundo</taxon>
    </lineage>
</organism>